<dbReference type="OrthoDB" id="9800438at2"/>
<dbReference type="InterPro" id="IPR004360">
    <property type="entry name" value="Glyas_Fos-R_dOase_dom"/>
</dbReference>
<dbReference type="Pfam" id="PF00903">
    <property type="entry name" value="Glyoxalase"/>
    <property type="match status" value="1"/>
</dbReference>
<feature type="domain" description="VOC" evidence="1">
    <location>
        <begin position="10"/>
        <end position="134"/>
    </location>
</feature>
<dbReference type="Gene3D" id="3.10.180.10">
    <property type="entry name" value="2,3-Dihydroxybiphenyl 1,2-Dioxygenase, domain 1"/>
    <property type="match status" value="1"/>
</dbReference>
<evidence type="ECO:0000313" key="3">
    <source>
        <dbReference type="Proteomes" id="UP000270261"/>
    </source>
</evidence>
<keyword evidence="3" id="KW-1185">Reference proteome</keyword>
<gene>
    <name evidence="2" type="ORF">EHV23_02950</name>
</gene>
<name>A0A426FRB1_9BURK</name>
<accession>A0A426FRB1</accession>
<evidence type="ECO:0000313" key="2">
    <source>
        <dbReference type="EMBL" id="RRN45215.1"/>
    </source>
</evidence>
<dbReference type="PROSITE" id="PS51819">
    <property type="entry name" value="VOC"/>
    <property type="match status" value="1"/>
</dbReference>
<evidence type="ECO:0000259" key="1">
    <source>
        <dbReference type="PROSITE" id="PS51819"/>
    </source>
</evidence>
<dbReference type="RefSeq" id="WP_125094645.1">
    <property type="nucleotide sequence ID" value="NZ_RRUE01000001.1"/>
</dbReference>
<dbReference type="InterPro" id="IPR037523">
    <property type="entry name" value="VOC_core"/>
</dbReference>
<comment type="caution">
    <text evidence="2">The sequence shown here is derived from an EMBL/GenBank/DDBJ whole genome shotgun (WGS) entry which is preliminary data.</text>
</comment>
<dbReference type="EMBL" id="RRUE01000001">
    <property type="protein sequence ID" value="RRN45215.1"/>
    <property type="molecule type" value="Genomic_DNA"/>
</dbReference>
<sequence length="140" mass="15022">MPGSAPNPSILSHVSLGTNQFEKAVAFYDQVLGALGIQRFLDLSAEVPAVAFGRAYPEFWIQAPCDGKPAETANGVHVAFYAATTDEVDAFYRAALAAGAKDEGAPGKRPHYGEQYYGCFVRDLDGHKIEAMAWLEPAQG</sequence>
<organism evidence="2 3">
    <name type="scientific">Lautropia dentalis</name>
    <dbReference type="NCBI Taxonomy" id="2490857"/>
    <lineage>
        <taxon>Bacteria</taxon>
        <taxon>Pseudomonadati</taxon>
        <taxon>Pseudomonadota</taxon>
        <taxon>Betaproteobacteria</taxon>
        <taxon>Burkholderiales</taxon>
        <taxon>Burkholderiaceae</taxon>
        <taxon>Lautropia</taxon>
    </lineage>
</organism>
<dbReference type="PANTHER" id="PTHR35006">
    <property type="entry name" value="GLYOXALASE FAMILY PROTEIN (AFU_ORTHOLOGUE AFUA_5G14830)"/>
    <property type="match status" value="1"/>
</dbReference>
<dbReference type="PANTHER" id="PTHR35006:SF4">
    <property type="entry name" value="BLR7706 PROTEIN"/>
    <property type="match status" value="1"/>
</dbReference>
<reference evidence="2 3" key="1">
    <citation type="submission" date="2018-11" db="EMBL/GenBank/DDBJ databases">
        <title>Genome sequencing of Lautropia sp. KCOM 2505 (= ChDC F240).</title>
        <authorList>
            <person name="Kook J.-K."/>
            <person name="Park S.-N."/>
            <person name="Lim Y.K."/>
        </authorList>
    </citation>
    <scope>NUCLEOTIDE SEQUENCE [LARGE SCALE GENOMIC DNA]</scope>
    <source>
        <strain evidence="2 3">KCOM 2505</strain>
    </source>
</reference>
<dbReference type="AlphaFoldDB" id="A0A426FRB1"/>
<dbReference type="CDD" id="cd07262">
    <property type="entry name" value="VOC_like"/>
    <property type="match status" value="1"/>
</dbReference>
<proteinExistence type="predicted"/>
<dbReference type="InterPro" id="IPR029068">
    <property type="entry name" value="Glyas_Bleomycin-R_OHBP_Dase"/>
</dbReference>
<protein>
    <submittedName>
        <fullName evidence="2">VOC family protein</fullName>
    </submittedName>
</protein>
<dbReference type="SUPFAM" id="SSF54593">
    <property type="entry name" value="Glyoxalase/Bleomycin resistance protein/Dihydroxybiphenyl dioxygenase"/>
    <property type="match status" value="1"/>
</dbReference>
<dbReference type="Proteomes" id="UP000270261">
    <property type="component" value="Unassembled WGS sequence"/>
</dbReference>